<dbReference type="STRING" id="568899.SAMN05192534_10180"/>
<dbReference type="Pfam" id="PF14003">
    <property type="entry name" value="YlbE"/>
    <property type="match status" value="1"/>
</dbReference>
<sequence length="73" mass="8925">MHPKTYAMIQAKPEYKEFIRFHPEWYRTLTKHPEQIDAFVDASKVYHGQTMPQRIERFQRNMDMALMILKLLK</sequence>
<dbReference type="Proteomes" id="UP000199163">
    <property type="component" value="Unassembled WGS sequence"/>
</dbReference>
<name>A0A1G7YBZ1_9BACI</name>
<evidence type="ECO:0000313" key="1">
    <source>
        <dbReference type="EMBL" id="SDG93991.1"/>
    </source>
</evidence>
<keyword evidence="2" id="KW-1185">Reference proteome</keyword>
<reference evidence="2" key="1">
    <citation type="submission" date="2016-10" db="EMBL/GenBank/DDBJ databases">
        <authorList>
            <person name="Varghese N."/>
            <person name="Submissions S."/>
        </authorList>
    </citation>
    <scope>NUCLEOTIDE SEQUENCE [LARGE SCALE GENOMIC DNA]</scope>
    <source>
        <strain evidence="2">DSM 21632</strain>
    </source>
</reference>
<dbReference type="OrthoDB" id="1646085at2"/>
<organism evidence="1 2">
    <name type="scientific">Alteribacillus persepolensis</name>
    <dbReference type="NCBI Taxonomy" id="568899"/>
    <lineage>
        <taxon>Bacteria</taxon>
        <taxon>Bacillati</taxon>
        <taxon>Bacillota</taxon>
        <taxon>Bacilli</taxon>
        <taxon>Bacillales</taxon>
        <taxon>Bacillaceae</taxon>
        <taxon>Alteribacillus</taxon>
    </lineage>
</organism>
<accession>A0A1G7YBZ1</accession>
<proteinExistence type="predicted"/>
<protein>
    <submittedName>
        <fullName evidence="1">YlbE-like protein</fullName>
    </submittedName>
</protein>
<dbReference type="AlphaFoldDB" id="A0A1G7YBZ1"/>
<evidence type="ECO:0000313" key="2">
    <source>
        <dbReference type="Proteomes" id="UP000199163"/>
    </source>
</evidence>
<gene>
    <name evidence="1" type="ORF">SAMN05192534_10180</name>
</gene>
<dbReference type="RefSeq" id="WP_091270200.1">
    <property type="nucleotide sequence ID" value="NZ_FNDK01000001.1"/>
</dbReference>
<dbReference type="InterPro" id="IPR025613">
    <property type="entry name" value="YlbE"/>
</dbReference>
<dbReference type="EMBL" id="FNDK01000001">
    <property type="protein sequence ID" value="SDG93991.1"/>
    <property type="molecule type" value="Genomic_DNA"/>
</dbReference>